<dbReference type="GO" id="GO:0004553">
    <property type="term" value="F:hydrolase activity, hydrolyzing O-glycosyl compounds"/>
    <property type="evidence" value="ECO:0007669"/>
    <property type="project" value="InterPro"/>
</dbReference>
<dbReference type="EMBL" id="JASCXW010000022">
    <property type="protein sequence ID" value="MDI6453243.1"/>
    <property type="molecule type" value="Genomic_DNA"/>
</dbReference>
<dbReference type="InterPro" id="IPR036156">
    <property type="entry name" value="Beta-gal/glucu_dom_sf"/>
</dbReference>
<evidence type="ECO:0000313" key="8">
    <source>
        <dbReference type="Proteomes" id="UP001431532"/>
    </source>
</evidence>
<dbReference type="SUPFAM" id="SSF51445">
    <property type="entry name" value="(Trans)glycosidases"/>
    <property type="match status" value="1"/>
</dbReference>
<reference evidence="7" key="1">
    <citation type="submission" date="2023-05" db="EMBL/GenBank/DDBJ databases">
        <title>Mariniplasma microaerophilum sp. nov., a novel anaerobic mollicute isolated from terrestrial mud volcano, Taman Peninsula, Russia.</title>
        <authorList>
            <person name="Khomyakova M.A."/>
            <person name="Merkel A.Y."/>
            <person name="Slobodkin A.I."/>
        </authorList>
    </citation>
    <scope>NUCLEOTIDE SEQUENCE</scope>
    <source>
        <strain evidence="7">M4Ah</strain>
    </source>
</reference>
<dbReference type="InterPro" id="IPR013783">
    <property type="entry name" value="Ig-like_fold"/>
</dbReference>
<dbReference type="PANTHER" id="PTHR42732:SF1">
    <property type="entry name" value="BETA-MANNOSIDASE"/>
    <property type="match status" value="1"/>
</dbReference>
<gene>
    <name evidence="7" type="ORF">QJ521_06685</name>
</gene>
<dbReference type="InterPro" id="IPR008979">
    <property type="entry name" value="Galactose-bd-like_sf"/>
</dbReference>
<keyword evidence="3" id="KW-0326">Glycosidase</keyword>
<dbReference type="Pfam" id="PF00703">
    <property type="entry name" value="Glyco_hydro_2"/>
    <property type="match status" value="1"/>
</dbReference>
<name>A0AAW6UAM0_9MOLU</name>
<proteinExistence type="inferred from homology"/>
<feature type="domain" description="Glycoside hydrolase family 2 catalytic" evidence="5">
    <location>
        <begin position="258"/>
        <end position="547"/>
    </location>
</feature>
<protein>
    <submittedName>
        <fullName evidence="7">Glycoside hydrolase family 2 TIM barrel-domain containing protein</fullName>
    </submittedName>
</protein>
<dbReference type="SUPFAM" id="SSF49303">
    <property type="entry name" value="beta-Galactosidase/glucuronidase domain"/>
    <property type="match status" value="1"/>
</dbReference>
<dbReference type="PANTHER" id="PTHR42732">
    <property type="entry name" value="BETA-GALACTOSIDASE"/>
    <property type="match status" value="1"/>
</dbReference>
<evidence type="ECO:0000256" key="2">
    <source>
        <dbReference type="ARBA" id="ARBA00022801"/>
    </source>
</evidence>
<dbReference type="PRINTS" id="PR00132">
    <property type="entry name" value="GLHYDRLASE2"/>
</dbReference>
<dbReference type="Proteomes" id="UP001431532">
    <property type="component" value="Unassembled WGS sequence"/>
</dbReference>
<keyword evidence="8" id="KW-1185">Reference proteome</keyword>
<evidence type="ECO:0000256" key="3">
    <source>
        <dbReference type="ARBA" id="ARBA00023295"/>
    </source>
</evidence>
<dbReference type="Gene3D" id="3.20.20.80">
    <property type="entry name" value="Glycosidases"/>
    <property type="match status" value="1"/>
</dbReference>
<dbReference type="AlphaFoldDB" id="A0AAW6UAM0"/>
<comment type="similarity">
    <text evidence="1">Belongs to the glycosyl hydrolase 2 family.</text>
</comment>
<dbReference type="InterPro" id="IPR006103">
    <property type="entry name" value="Glyco_hydro_2_cat"/>
</dbReference>
<evidence type="ECO:0000259" key="4">
    <source>
        <dbReference type="Pfam" id="PF00703"/>
    </source>
</evidence>
<dbReference type="Pfam" id="PF22666">
    <property type="entry name" value="Glyco_hydro_2_N2"/>
    <property type="match status" value="1"/>
</dbReference>
<keyword evidence="2 7" id="KW-0378">Hydrolase</keyword>
<evidence type="ECO:0000259" key="5">
    <source>
        <dbReference type="Pfam" id="PF02836"/>
    </source>
</evidence>
<dbReference type="InterPro" id="IPR054593">
    <property type="entry name" value="Beta-mannosidase-like_N2"/>
</dbReference>
<dbReference type="InterPro" id="IPR051913">
    <property type="entry name" value="GH2_Domain-Containing"/>
</dbReference>
<sequence length="644" mass="75209">MRNIRNINQNWMFLKEDVSYDLLTDKNFIEIDLPHTWNGIDGQDGGNDYIRDKFWYKKSLTRTELPEGQKYFIEFKGVNSSSDVYFNGNHLGHHDGGYSTFRYEVTHYVDEQNEIYVLADNAVNDRVYPQKADFTFYGGIYRNVSIIGVQDSHFDLLHYGSKGAKVNAHVIDQKGHLELETYVIGKGKVSVEVKDQEGKSVYNGEPTNPIILDNVHLWQGKEDPYLYTVDIKLKEGTKVLDSIEYQVGFRSFHFDSNDGFFLNGKKYPLRGVCRHQDRPKIGNALTVKDHNEDIELIKEVGANTIRLAHYQHDDYFYDLCDKEGFIVWAEIPYISKHMNHANDNAKQQMRELIIQQYHRPSIVTWGISNEITISYAGKDCLAFHKKMNDLVHDLDSSRKTIIANYMPARINNKLNRVPDIVSYNLYFGWYLPFTSLAGWKLDRYHKKYPNEILGLSEYGAEGVDKVFNRFPRRGDNTEAYQAIYHERMLDIIKARDYIWGTHVWNMFDFAADARNQGGEPGMNHKGLITFNRKRKKDAFFLYKANWAKEPFVHLCDKGYEKRKEKKTKIKVYTNQSDIEIYHNSDLVYSGAVHNHKVEVIVVVNKANHVVVKSNNLQDEFQFIKVNKKPKEYKIKKTKNVSWEK</sequence>
<dbReference type="InterPro" id="IPR006101">
    <property type="entry name" value="Glyco_hydro_2"/>
</dbReference>
<dbReference type="Gene3D" id="2.60.40.10">
    <property type="entry name" value="Immunoglobulins"/>
    <property type="match status" value="2"/>
</dbReference>
<dbReference type="RefSeq" id="WP_282839673.1">
    <property type="nucleotide sequence ID" value="NZ_JASCXW010000022.1"/>
</dbReference>
<organism evidence="7 8">
    <name type="scientific">Peloplasma aerotolerans</name>
    <dbReference type="NCBI Taxonomy" id="3044389"/>
    <lineage>
        <taxon>Bacteria</taxon>
        <taxon>Bacillati</taxon>
        <taxon>Mycoplasmatota</taxon>
        <taxon>Mollicutes</taxon>
        <taxon>Acholeplasmatales</taxon>
        <taxon>Acholeplasmataceae</taxon>
        <taxon>Peloplasma</taxon>
    </lineage>
</organism>
<dbReference type="Gene3D" id="2.60.120.260">
    <property type="entry name" value="Galactose-binding domain-like"/>
    <property type="match status" value="1"/>
</dbReference>
<dbReference type="GO" id="GO:0005975">
    <property type="term" value="P:carbohydrate metabolic process"/>
    <property type="evidence" value="ECO:0007669"/>
    <property type="project" value="InterPro"/>
</dbReference>
<dbReference type="InterPro" id="IPR017853">
    <property type="entry name" value="GH"/>
</dbReference>
<evidence type="ECO:0000259" key="6">
    <source>
        <dbReference type="Pfam" id="PF22666"/>
    </source>
</evidence>
<evidence type="ECO:0000256" key="1">
    <source>
        <dbReference type="ARBA" id="ARBA00007401"/>
    </source>
</evidence>
<comment type="caution">
    <text evidence="7">The sequence shown here is derived from an EMBL/GenBank/DDBJ whole genome shotgun (WGS) entry which is preliminary data.</text>
</comment>
<evidence type="ECO:0000313" key="7">
    <source>
        <dbReference type="EMBL" id="MDI6453243.1"/>
    </source>
</evidence>
<feature type="domain" description="Beta-mannosidase-like galactose-binding" evidence="6">
    <location>
        <begin position="51"/>
        <end position="125"/>
    </location>
</feature>
<dbReference type="InterPro" id="IPR006102">
    <property type="entry name" value="Ig-like_GH2"/>
</dbReference>
<accession>A0AAW6UAM0</accession>
<feature type="domain" description="Glycoside hydrolase family 2 immunoglobulin-like beta-sandwich" evidence="4">
    <location>
        <begin position="162"/>
        <end position="250"/>
    </location>
</feature>
<dbReference type="Pfam" id="PF02836">
    <property type="entry name" value="Glyco_hydro_2_C"/>
    <property type="match status" value="1"/>
</dbReference>
<dbReference type="SUPFAM" id="SSF49785">
    <property type="entry name" value="Galactose-binding domain-like"/>
    <property type="match status" value="1"/>
</dbReference>